<keyword evidence="1" id="KW-0238">DNA-binding</keyword>
<evidence type="ECO:0000313" key="1">
    <source>
        <dbReference type="EMBL" id="AYG03400.1"/>
    </source>
</evidence>
<gene>
    <name evidence="1" type="ORF">D7I44_07545</name>
</gene>
<reference evidence="1 2" key="1">
    <citation type="submission" date="2018-09" db="EMBL/GenBank/DDBJ databases">
        <title>Genome sequencing of strain 2DFW10M-5.</title>
        <authorList>
            <person name="Heo J."/>
            <person name="Kim S.-J."/>
            <person name="Kwon S.-W."/>
        </authorList>
    </citation>
    <scope>NUCLEOTIDE SEQUENCE [LARGE SCALE GENOMIC DNA]</scope>
    <source>
        <strain evidence="1 2">2DFW10M-5</strain>
    </source>
</reference>
<dbReference type="Proteomes" id="UP000275069">
    <property type="component" value="Chromosome"/>
</dbReference>
<dbReference type="KEGG" id="gry:D7I44_07545"/>
<dbReference type="EMBL" id="CP032624">
    <property type="protein sequence ID" value="AYG03400.1"/>
    <property type="molecule type" value="Genomic_DNA"/>
</dbReference>
<evidence type="ECO:0000313" key="2">
    <source>
        <dbReference type="Proteomes" id="UP000275069"/>
    </source>
</evidence>
<protein>
    <submittedName>
        <fullName evidence="1">DNA-binding protein</fullName>
    </submittedName>
</protein>
<organism evidence="1 2">
    <name type="scientific">Gryllotalpicola protaetiae</name>
    <dbReference type="NCBI Taxonomy" id="2419771"/>
    <lineage>
        <taxon>Bacteria</taxon>
        <taxon>Bacillati</taxon>
        <taxon>Actinomycetota</taxon>
        <taxon>Actinomycetes</taxon>
        <taxon>Micrococcales</taxon>
        <taxon>Microbacteriaceae</taxon>
        <taxon>Gryllotalpicola</taxon>
    </lineage>
</organism>
<accession>A0A387BQU5</accession>
<dbReference type="GO" id="GO:0003677">
    <property type="term" value="F:DNA binding"/>
    <property type="evidence" value="ECO:0007669"/>
    <property type="project" value="UniProtKB-KW"/>
</dbReference>
<sequence>MTSPEITCIPSLDRRDLRVVVHPVAVDTETAAVLLGISSSQLRAHLWTGEITAYYSGTKPLFTFDCLRRFLEGLASGPSESAASNREVWFAMEPLSVDQKTAAALCGMSYSQFCKHVRAGHLGKIPSGNKPLFTVDELRRFVASLPRQPYKLY</sequence>
<dbReference type="OrthoDB" id="5084069at2"/>
<keyword evidence="2" id="KW-1185">Reference proteome</keyword>
<proteinExistence type="predicted"/>
<dbReference type="RefSeq" id="WP_120788932.1">
    <property type="nucleotide sequence ID" value="NZ_CP032624.1"/>
</dbReference>
<dbReference type="AlphaFoldDB" id="A0A387BQU5"/>
<name>A0A387BQU5_9MICO</name>